<proteinExistence type="predicted"/>
<dbReference type="AlphaFoldDB" id="A0A5K7S479"/>
<evidence type="ECO:0000313" key="1">
    <source>
        <dbReference type="EMBL" id="BBE16280.1"/>
    </source>
</evidence>
<organism evidence="1 2">
    <name type="scientific">Aquipluma nitroreducens</name>
    <dbReference type="NCBI Taxonomy" id="2010828"/>
    <lineage>
        <taxon>Bacteria</taxon>
        <taxon>Pseudomonadati</taxon>
        <taxon>Bacteroidota</taxon>
        <taxon>Bacteroidia</taxon>
        <taxon>Marinilabiliales</taxon>
        <taxon>Prolixibacteraceae</taxon>
        <taxon>Aquipluma</taxon>
    </lineage>
</organism>
<reference evidence="1" key="1">
    <citation type="journal article" date="2020" name="Int. J. Syst. Evol. Microbiol.">
        <title>Aquipluma nitroreducens gen. nov. sp. nov., a novel facultatively anaerobic bacterium isolated from a freshwater lake.</title>
        <authorList>
            <person name="Watanabe M."/>
            <person name="Kojima H."/>
            <person name="Fukui M."/>
        </authorList>
    </citation>
    <scope>NUCLEOTIDE SEQUENCE</scope>
    <source>
        <strain evidence="1">MeG22</strain>
    </source>
</reference>
<dbReference type="Proteomes" id="UP001193389">
    <property type="component" value="Chromosome"/>
</dbReference>
<protein>
    <submittedName>
        <fullName evidence="1">Uncharacterized protein</fullName>
    </submittedName>
</protein>
<gene>
    <name evidence="1" type="ORF">AQPE_0417</name>
</gene>
<evidence type="ECO:0000313" key="2">
    <source>
        <dbReference type="Proteomes" id="UP001193389"/>
    </source>
</evidence>
<dbReference type="KEGG" id="anf:AQPE_0417"/>
<keyword evidence="2" id="KW-1185">Reference proteome</keyword>
<accession>A0A5K7S479</accession>
<name>A0A5K7S479_9BACT</name>
<sequence length="42" mass="5043">MRSVSWIGHFWHETDMHPIDLIRDSSMLVRQKFKFNGVPDMP</sequence>
<dbReference type="EMBL" id="AP018694">
    <property type="protein sequence ID" value="BBE16280.1"/>
    <property type="molecule type" value="Genomic_DNA"/>
</dbReference>